<dbReference type="EMBL" id="JACXAI010000020">
    <property type="protein sequence ID" value="MBD1381690.1"/>
    <property type="molecule type" value="Genomic_DNA"/>
</dbReference>
<dbReference type="Pfam" id="PF10673">
    <property type="entry name" value="DUF2487"/>
    <property type="match status" value="1"/>
</dbReference>
<dbReference type="RefSeq" id="WP_191159280.1">
    <property type="nucleotide sequence ID" value="NZ_JACXAI010000020.1"/>
</dbReference>
<dbReference type="AlphaFoldDB" id="A0A926NJ31"/>
<evidence type="ECO:0000313" key="1">
    <source>
        <dbReference type="EMBL" id="MBD1381690.1"/>
    </source>
</evidence>
<protein>
    <submittedName>
        <fullName evidence="1">DUF2487 family protein</fullName>
    </submittedName>
</protein>
<dbReference type="Proteomes" id="UP000626844">
    <property type="component" value="Unassembled WGS sequence"/>
</dbReference>
<organism evidence="1 2">
    <name type="scientific">Metabacillus arenae</name>
    <dbReference type="NCBI Taxonomy" id="2771434"/>
    <lineage>
        <taxon>Bacteria</taxon>
        <taxon>Bacillati</taxon>
        <taxon>Bacillota</taxon>
        <taxon>Bacilli</taxon>
        <taxon>Bacillales</taxon>
        <taxon>Bacillaceae</taxon>
        <taxon>Metabacillus</taxon>
    </lineage>
</organism>
<name>A0A926NJ31_9BACI</name>
<comment type="caution">
    <text evidence="1">The sequence shown here is derived from an EMBL/GenBank/DDBJ whole genome shotgun (WGS) entry which is preliminary data.</text>
</comment>
<accession>A0A926NJ31</accession>
<proteinExistence type="predicted"/>
<reference evidence="1" key="1">
    <citation type="submission" date="2020-09" db="EMBL/GenBank/DDBJ databases">
        <title>A novel bacterium of genus Bacillus, isolated from South China Sea.</title>
        <authorList>
            <person name="Huang H."/>
            <person name="Mo K."/>
            <person name="Hu Y."/>
        </authorList>
    </citation>
    <scope>NUCLEOTIDE SEQUENCE</scope>
    <source>
        <strain evidence="1">IB182487</strain>
    </source>
</reference>
<keyword evidence="2" id="KW-1185">Reference proteome</keyword>
<sequence length="147" mass="17290">MKWTAADVEVFNQSKEYIDTVIIPILSVTGSRELKSTVSKGEFITQITQELERQLTGRIFLYPPLTFIKSDDHIENRLIEWKKELENQFKHVLFLTSEEKLKEDKDKSVIWIPAVPLEHLSEKLKGNLFQDQIEQILNILLQYWSKS</sequence>
<gene>
    <name evidence="1" type="ORF">IC621_15745</name>
</gene>
<evidence type="ECO:0000313" key="2">
    <source>
        <dbReference type="Proteomes" id="UP000626844"/>
    </source>
</evidence>
<dbReference type="InterPro" id="IPR019615">
    <property type="entry name" value="DUF2487"/>
</dbReference>